<evidence type="ECO:0000313" key="3">
    <source>
        <dbReference type="EMBL" id="RST72055.1"/>
    </source>
</evidence>
<feature type="chain" id="PRO_5019413538" description="Bacterial Ig-like domain-containing protein" evidence="2">
    <location>
        <begin position="26"/>
        <end position="378"/>
    </location>
</feature>
<feature type="compositionally biased region" description="Polar residues" evidence="1">
    <location>
        <begin position="338"/>
        <end position="347"/>
    </location>
</feature>
<proteinExistence type="predicted"/>
<feature type="region of interest" description="Disordered" evidence="1">
    <location>
        <begin position="327"/>
        <end position="347"/>
    </location>
</feature>
<dbReference type="AlphaFoldDB" id="A0A429XVC2"/>
<accession>A0A429XVC2</accession>
<evidence type="ECO:0000256" key="2">
    <source>
        <dbReference type="SAM" id="SignalP"/>
    </source>
</evidence>
<evidence type="ECO:0000313" key="4">
    <source>
        <dbReference type="Proteomes" id="UP000287156"/>
    </source>
</evidence>
<sequence length="378" mass="40529">MLSKKVISTIAASSLIFCLGSAVSAAPKNDGKPTGRTEQNVQSGVVSFEDVTVPRYAEEIQLTGTVVIDGPQLVVAIPGSTNTVVTKIGDKTWRYEATVDVSAMQGDAELEISAYTIYANGKPAGSVHTSAPVATQKIHVPYITSTVAENTEWVAYDRSSNQFTLSYDEVENWSVGDPVVTGKTLAVNGTDDTVAVLDKELTVPAAIQYFTFSSDDPTWDFDSNTGTYTATFNILITDSKGNISTESVTKSGLTPREETTVSHTLSDGFGTITKTHQVTAPEAPVVGVVPVELRDLELTLVSHNNNQFRVRASYTIVYSDGSTENISNDDLKGGNIGKPNTQGQNSSKDYTISEFVYTVTVHYDPTTQTYSATAVSKN</sequence>
<dbReference type="Proteomes" id="UP000287156">
    <property type="component" value="Unassembled WGS sequence"/>
</dbReference>
<dbReference type="EMBL" id="QYTV02000010">
    <property type="protein sequence ID" value="RST72055.1"/>
    <property type="molecule type" value="Genomic_DNA"/>
</dbReference>
<organism evidence="3 4">
    <name type="scientific">Siminovitchia acidinfaciens</name>
    <dbReference type="NCBI Taxonomy" id="2321395"/>
    <lineage>
        <taxon>Bacteria</taxon>
        <taxon>Bacillati</taxon>
        <taxon>Bacillota</taxon>
        <taxon>Bacilli</taxon>
        <taxon>Bacillales</taxon>
        <taxon>Bacillaceae</taxon>
        <taxon>Siminovitchia</taxon>
    </lineage>
</organism>
<evidence type="ECO:0008006" key="5">
    <source>
        <dbReference type="Google" id="ProtNLM"/>
    </source>
</evidence>
<protein>
    <recommendedName>
        <fullName evidence="5">Bacterial Ig-like domain-containing protein</fullName>
    </recommendedName>
</protein>
<comment type="caution">
    <text evidence="3">The sequence shown here is derived from an EMBL/GenBank/DDBJ whole genome shotgun (WGS) entry which is preliminary data.</text>
</comment>
<dbReference type="OrthoDB" id="3193440at2"/>
<name>A0A429XVC2_9BACI</name>
<gene>
    <name evidence="3" type="ORF">D4T97_017490</name>
</gene>
<keyword evidence="2" id="KW-0732">Signal</keyword>
<evidence type="ECO:0000256" key="1">
    <source>
        <dbReference type="SAM" id="MobiDB-lite"/>
    </source>
</evidence>
<feature type="signal peptide" evidence="2">
    <location>
        <begin position="1"/>
        <end position="25"/>
    </location>
</feature>
<keyword evidence="4" id="KW-1185">Reference proteome</keyword>
<reference evidence="3" key="1">
    <citation type="submission" date="2018-12" db="EMBL/GenBank/DDBJ databases">
        <authorList>
            <person name="Sun L."/>
            <person name="Chen Z."/>
        </authorList>
    </citation>
    <scope>NUCLEOTIDE SEQUENCE [LARGE SCALE GENOMIC DNA]</scope>
    <source>
        <strain evidence="3">3-2-2</strain>
    </source>
</reference>
<dbReference type="RefSeq" id="WP_126052061.1">
    <property type="nucleotide sequence ID" value="NZ_QYTV02000010.1"/>
</dbReference>